<evidence type="ECO:0000256" key="5">
    <source>
        <dbReference type="ARBA" id="ARBA00023002"/>
    </source>
</evidence>
<dbReference type="PROSITE" id="PS00086">
    <property type="entry name" value="CYTOCHROME_P450"/>
    <property type="match status" value="1"/>
</dbReference>
<organism evidence="10 11">
    <name type="scientific">Lactuca sativa</name>
    <name type="common">Garden lettuce</name>
    <dbReference type="NCBI Taxonomy" id="4236"/>
    <lineage>
        <taxon>Eukaryota</taxon>
        <taxon>Viridiplantae</taxon>
        <taxon>Streptophyta</taxon>
        <taxon>Embryophyta</taxon>
        <taxon>Tracheophyta</taxon>
        <taxon>Spermatophyta</taxon>
        <taxon>Magnoliopsida</taxon>
        <taxon>eudicotyledons</taxon>
        <taxon>Gunneridae</taxon>
        <taxon>Pentapetalae</taxon>
        <taxon>asterids</taxon>
        <taxon>campanulids</taxon>
        <taxon>Asterales</taxon>
        <taxon>Asteraceae</taxon>
        <taxon>Cichorioideae</taxon>
        <taxon>Cichorieae</taxon>
        <taxon>Lactucinae</taxon>
        <taxon>Lactuca</taxon>
    </lineage>
</organism>
<feature type="transmembrane region" description="Helical" evidence="9">
    <location>
        <begin position="5"/>
        <end position="24"/>
    </location>
</feature>
<proteinExistence type="inferred from homology"/>
<comment type="similarity">
    <text evidence="8">Belongs to the cytochrome P450 family.</text>
</comment>
<keyword evidence="7 8" id="KW-0349">Heme</keyword>
<dbReference type="OrthoDB" id="2789670at2759"/>
<dbReference type="GO" id="GO:0048868">
    <property type="term" value="P:pollen tube development"/>
    <property type="evidence" value="ECO:0000318"/>
    <property type="project" value="GO_Central"/>
</dbReference>
<dbReference type="Gene3D" id="1.10.630.10">
    <property type="entry name" value="Cytochrome P450"/>
    <property type="match status" value="1"/>
</dbReference>
<accession>A0A9R1VUK9</accession>
<dbReference type="AlphaFoldDB" id="A0A9R1VUK9"/>
<sequence>MTVDVWLTAVIGMLPLVGCLLWWWNDIWYGLLVTTLRPSKGSKLPPGHMGLPFLGETLTFLWYFRFLRRPDDYINSKRQKYGDGIGMYKTYLFGRPSVITFLPETNKYVLRTTESFILKWANPDLVGKMSLVAVHGKAHLRIRSFVIRSINQPDALRRIAIAVQPRMISALQSWVKRDKITSYDEIKKVSFENICKYFASFEPGPTLDQLKEHLAGMLTGFRAYPLNIPGFTFHRALQSRRKAQAIFREELDKRRRKNDGRNDAMNDLLDGLMNLKDEEGNNLSDTEVLDNITGILLAGYESTVIVTMWAIYYLAKCPEVLERLRDENMVLKKCKNEQLVTSDEILKLEYTMKVVDESIRLANVSTFIFRTTTQDIEYKGYTIPKGWNMVVWLRNVHVDPKNYNDPLCFNPDRWDGSILPENFQAFGGGPRICAGNMLARLQIGLFLHHMSTGYKWELVNPEAKVNYLPIPKPEDGLEITIAKL</sequence>
<keyword evidence="11" id="KW-1185">Reference proteome</keyword>
<dbReference type="GO" id="GO:0016705">
    <property type="term" value="F:oxidoreductase activity, acting on paired donors, with incorporation or reduction of molecular oxygen"/>
    <property type="evidence" value="ECO:0007669"/>
    <property type="project" value="InterPro"/>
</dbReference>
<evidence type="ECO:0000256" key="1">
    <source>
        <dbReference type="ARBA" id="ARBA00004167"/>
    </source>
</evidence>
<evidence type="ECO:0000256" key="9">
    <source>
        <dbReference type="SAM" id="Phobius"/>
    </source>
</evidence>
<name>A0A9R1VUK9_LACSA</name>
<dbReference type="EMBL" id="NBSK02000004">
    <property type="protein sequence ID" value="KAJ0212188.1"/>
    <property type="molecule type" value="Genomic_DNA"/>
</dbReference>
<evidence type="ECO:0000256" key="3">
    <source>
        <dbReference type="ARBA" id="ARBA00022723"/>
    </source>
</evidence>
<reference evidence="10 11" key="1">
    <citation type="journal article" date="2017" name="Nat. Commun.">
        <title>Genome assembly with in vitro proximity ligation data and whole-genome triplication in lettuce.</title>
        <authorList>
            <person name="Reyes-Chin-Wo S."/>
            <person name="Wang Z."/>
            <person name="Yang X."/>
            <person name="Kozik A."/>
            <person name="Arikit S."/>
            <person name="Song C."/>
            <person name="Xia L."/>
            <person name="Froenicke L."/>
            <person name="Lavelle D.O."/>
            <person name="Truco M.J."/>
            <person name="Xia R."/>
            <person name="Zhu S."/>
            <person name="Xu C."/>
            <person name="Xu H."/>
            <person name="Xu X."/>
            <person name="Cox K."/>
            <person name="Korf I."/>
            <person name="Meyers B.C."/>
            <person name="Michelmore R.W."/>
        </authorList>
    </citation>
    <scope>NUCLEOTIDE SEQUENCE [LARGE SCALE GENOMIC DNA]</scope>
    <source>
        <strain evidence="11">cv. Salinas</strain>
        <tissue evidence="10">Seedlings</tissue>
    </source>
</reference>
<keyword evidence="9" id="KW-0472">Membrane</keyword>
<dbReference type="InterPro" id="IPR036396">
    <property type="entry name" value="Cyt_P450_sf"/>
</dbReference>
<keyword evidence="3 7" id="KW-0479">Metal-binding</keyword>
<dbReference type="GO" id="GO:0004497">
    <property type="term" value="F:monooxygenase activity"/>
    <property type="evidence" value="ECO:0000318"/>
    <property type="project" value="GO_Central"/>
</dbReference>
<dbReference type="PANTHER" id="PTHR24286:SF12">
    <property type="entry name" value="CYTOCHROME P450 FAMILY PROTEIN, EXPRESSED"/>
    <property type="match status" value="1"/>
</dbReference>
<dbReference type="Proteomes" id="UP000235145">
    <property type="component" value="Unassembled WGS sequence"/>
</dbReference>
<evidence type="ECO:0000256" key="4">
    <source>
        <dbReference type="ARBA" id="ARBA00022989"/>
    </source>
</evidence>
<dbReference type="Pfam" id="PF00067">
    <property type="entry name" value="p450"/>
    <property type="match status" value="1"/>
</dbReference>
<dbReference type="InterPro" id="IPR001128">
    <property type="entry name" value="Cyt_P450"/>
</dbReference>
<keyword evidence="2 9" id="KW-0812">Transmembrane</keyword>
<dbReference type="PANTHER" id="PTHR24286">
    <property type="entry name" value="CYTOCHROME P450 26"/>
    <property type="match status" value="1"/>
</dbReference>
<dbReference type="PRINTS" id="PR00385">
    <property type="entry name" value="P450"/>
</dbReference>
<protein>
    <recommendedName>
        <fullName evidence="12">Ent-kaurenoic acid oxidase</fullName>
    </recommendedName>
</protein>
<evidence type="ECO:0000256" key="8">
    <source>
        <dbReference type="RuleBase" id="RU000461"/>
    </source>
</evidence>
<evidence type="ECO:0000313" key="10">
    <source>
        <dbReference type="EMBL" id="KAJ0212188.1"/>
    </source>
</evidence>
<feature type="binding site" description="axial binding residue" evidence="7">
    <location>
        <position position="433"/>
    </location>
    <ligand>
        <name>heme</name>
        <dbReference type="ChEBI" id="CHEBI:30413"/>
    </ligand>
    <ligandPart>
        <name>Fe</name>
        <dbReference type="ChEBI" id="CHEBI:18248"/>
    </ligandPart>
</feature>
<keyword evidence="4 9" id="KW-1133">Transmembrane helix</keyword>
<dbReference type="SUPFAM" id="SSF48264">
    <property type="entry name" value="Cytochrome P450"/>
    <property type="match status" value="1"/>
</dbReference>
<dbReference type="PRINTS" id="PR00463">
    <property type="entry name" value="EP450I"/>
</dbReference>
<comment type="cofactor">
    <cofactor evidence="7">
        <name>heme</name>
        <dbReference type="ChEBI" id="CHEBI:30413"/>
    </cofactor>
</comment>
<evidence type="ECO:0000313" key="11">
    <source>
        <dbReference type="Proteomes" id="UP000235145"/>
    </source>
</evidence>
<dbReference type="GO" id="GO:0016020">
    <property type="term" value="C:membrane"/>
    <property type="evidence" value="ECO:0007669"/>
    <property type="project" value="UniProtKB-SubCell"/>
</dbReference>
<dbReference type="GO" id="GO:0005506">
    <property type="term" value="F:iron ion binding"/>
    <property type="evidence" value="ECO:0007669"/>
    <property type="project" value="InterPro"/>
</dbReference>
<comment type="subcellular location">
    <subcellularLocation>
        <location evidence="1">Membrane</location>
        <topology evidence="1">Single-pass membrane protein</topology>
    </subcellularLocation>
</comment>
<evidence type="ECO:0000256" key="2">
    <source>
        <dbReference type="ARBA" id="ARBA00022692"/>
    </source>
</evidence>
<evidence type="ECO:0000256" key="6">
    <source>
        <dbReference type="ARBA" id="ARBA00023004"/>
    </source>
</evidence>
<comment type="caution">
    <text evidence="10">The sequence shown here is derived from an EMBL/GenBank/DDBJ whole genome shotgun (WGS) entry which is preliminary data.</text>
</comment>
<keyword evidence="6 7" id="KW-0408">Iron</keyword>
<dbReference type="InterPro" id="IPR017972">
    <property type="entry name" value="Cyt_P450_CS"/>
</dbReference>
<keyword evidence="8" id="KW-0503">Monooxygenase</keyword>
<dbReference type="GO" id="GO:0020037">
    <property type="term" value="F:heme binding"/>
    <property type="evidence" value="ECO:0007669"/>
    <property type="project" value="InterPro"/>
</dbReference>
<gene>
    <name evidence="10" type="ORF">LSAT_V11C400199430</name>
</gene>
<evidence type="ECO:0008006" key="12">
    <source>
        <dbReference type="Google" id="ProtNLM"/>
    </source>
</evidence>
<dbReference type="InterPro" id="IPR002401">
    <property type="entry name" value="Cyt_P450_E_grp-I"/>
</dbReference>
<keyword evidence="5 8" id="KW-0560">Oxidoreductase</keyword>
<evidence type="ECO:0000256" key="7">
    <source>
        <dbReference type="PIRSR" id="PIRSR602401-1"/>
    </source>
</evidence>